<accession>A0A644ZJC2</accession>
<comment type="caution">
    <text evidence="1">The sequence shown here is derived from an EMBL/GenBank/DDBJ whole genome shotgun (WGS) entry which is preliminary data.</text>
</comment>
<reference evidence="1" key="1">
    <citation type="submission" date="2019-08" db="EMBL/GenBank/DDBJ databases">
        <authorList>
            <person name="Kucharzyk K."/>
            <person name="Murdoch R.W."/>
            <person name="Higgins S."/>
            <person name="Loffler F."/>
        </authorList>
    </citation>
    <scope>NUCLEOTIDE SEQUENCE</scope>
</reference>
<evidence type="ECO:0000313" key="1">
    <source>
        <dbReference type="EMBL" id="MPM37864.1"/>
    </source>
</evidence>
<proteinExistence type="predicted"/>
<name>A0A644ZJC2_9ZZZZ</name>
<gene>
    <name evidence="1" type="ORF">SDC9_84483</name>
</gene>
<sequence length="61" mass="7429">MKDGSLKERLIVLGELSYEEYYGGINRNTLEKKQEIIFFENYIKSKEKRISYFMKKYFGFN</sequence>
<dbReference type="AlphaFoldDB" id="A0A644ZJC2"/>
<protein>
    <submittedName>
        <fullName evidence="1">Uncharacterized protein</fullName>
    </submittedName>
</protein>
<organism evidence="1">
    <name type="scientific">bioreactor metagenome</name>
    <dbReference type="NCBI Taxonomy" id="1076179"/>
    <lineage>
        <taxon>unclassified sequences</taxon>
        <taxon>metagenomes</taxon>
        <taxon>ecological metagenomes</taxon>
    </lineage>
</organism>
<dbReference type="EMBL" id="VSSQ01008093">
    <property type="protein sequence ID" value="MPM37864.1"/>
    <property type="molecule type" value="Genomic_DNA"/>
</dbReference>